<protein>
    <recommendedName>
        <fullName evidence="4">DUF2784 domain-containing protein</fullName>
    </recommendedName>
</protein>
<dbReference type="EMBL" id="OX365700">
    <property type="protein sequence ID" value="CAI4033390.1"/>
    <property type="molecule type" value="Genomic_DNA"/>
</dbReference>
<dbReference type="Proteomes" id="UP001179121">
    <property type="component" value="Chromosome"/>
</dbReference>
<sequence length="129" mass="14893">MLYSWLANLIVLLHLGFVLFVVFGGLFVYRWPHVIWWHLPAAIWGAAVEFGGWLCPLTPLEIWLRAKAGNEGYQGDFIEHYIMPIVYPADLTRTTQIALGLVVVAVNVAVYGWYWRRGMRRDCVGERRT</sequence>
<dbReference type="InterPro" id="IPR021218">
    <property type="entry name" value="DUF2784"/>
</dbReference>
<evidence type="ECO:0008006" key="4">
    <source>
        <dbReference type="Google" id="ProtNLM"/>
    </source>
</evidence>
<proteinExistence type="predicted"/>
<reference evidence="2" key="1">
    <citation type="submission" date="2022-10" db="EMBL/GenBank/DDBJ databases">
        <authorList>
            <person name="Koch H."/>
        </authorList>
    </citation>
    <scope>NUCLEOTIDE SEQUENCE</scope>
    <source>
        <strain evidence="2">DNF</strain>
    </source>
</reference>
<feature type="transmembrane region" description="Helical" evidence="1">
    <location>
        <begin position="97"/>
        <end position="115"/>
    </location>
</feature>
<evidence type="ECO:0000313" key="2">
    <source>
        <dbReference type="EMBL" id="CAI4033390.1"/>
    </source>
</evidence>
<feature type="transmembrane region" description="Helical" evidence="1">
    <location>
        <begin position="35"/>
        <end position="54"/>
    </location>
</feature>
<organism evidence="2 3">
    <name type="scientific">Nitrospira tepida</name>
    <dbReference type="NCBI Taxonomy" id="2973512"/>
    <lineage>
        <taxon>Bacteria</taxon>
        <taxon>Pseudomonadati</taxon>
        <taxon>Nitrospirota</taxon>
        <taxon>Nitrospiria</taxon>
        <taxon>Nitrospirales</taxon>
        <taxon>Nitrospiraceae</taxon>
        <taxon>Nitrospira</taxon>
    </lineage>
</organism>
<keyword evidence="1" id="KW-0472">Membrane</keyword>
<dbReference type="AlphaFoldDB" id="A0AA86T6Z7"/>
<dbReference type="Pfam" id="PF10861">
    <property type="entry name" value="DUF2784"/>
    <property type="match status" value="1"/>
</dbReference>
<evidence type="ECO:0000256" key="1">
    <source>
        <dbReference type="SAM" id="Phobius"/>
    </source>
</evidence>
<keyword evidence="1" id="KW-0812">Transmembrane</keyword>
<evidence type="ECO:0000313" key="3">
    <source>
        <dbReference type="Proteomes" id="UP001179121"/>
    </source>
</evidence>
<keyword evidence="1" id="KW-1133">Transmembrane helix</keyword>
<feature type="transmembrane region" description="Helical" evidence="1">
    <location>
        <begin position="6"/>
        <end position="28"/>
    </location>
</feature>
<dbReference type="RefSeq" id="WP_289270549.1">
    <property type="nucleotide sequence ID" value="NZ_OX365700.1"/>
</dbReference>
<name>A0AA86T6Z7_9BACT</name>
<accession>A0AA86T6Z7</accession>
<gene>
    <name evidence="2" type="ORF">DNFV4_03826</name>
</gene>
<dbReference type="KEGG" id="nti:DNFV4_03826"/>
<keyword evidence="3" id="KW-1185">Reference proteome</keyword>